<dbReference type="PANTHER" id="PTHR48022">
    <property type="entry name" value="PLASTIDIC GLUCOSE TRANSPORTER 4"/>
    <property type="match status" value="1"/>
</dbReference>
<dbReference type="Pfam" id="PF11951">
    <property type="entry name" value="Fungal_trans_2"/>
    <property type="match status" value="1"/>
</dbReference>
<evidence type="ECO:0000256" key="4">
    <source>
        <dbReference type="ARBA" id="ARBA00022989"/>
    </source>
</evidence>
<evidence type="ECO:0000256" key="5">
    <source>
        <dbReference type="ARBA" id="ARBA00023136"/>
    </source>
</evidence>
<dbReference type="RefSeq" id="XP_030989433.1">
    <property type="nucleotide sequence ID" value="XM_031133256.1"/>
</dbReference>
<keyword evidence="3 8" id="KW-0812">Transmembrane</keyword>
<evidence type="ECO:0000256" key="1">
    <source>
        <dbReference type="ARBA" id="ARBA00004141"/>
    </source>
</evidence>
<reference evidence="10 11" key="1">
    <citation type="submission" date="2019-06" db="EMBL/GenBank/DDBJ databases">
        <title>Draft genome sequence of the filamentous fungus Phialemoniopsis curvata isolated from diesel fuel.</title>
        <authorList>
            <person name="Varaljay V.A."/>
            <person name="Lyon W.J."/>
            <person name="Crouch A.L."/>
            <person name="Drake C.E."/>
            <person name="Hollomon J.M."/>
            <person name="Nadeau L.J."/>
            <person name="Nunn H.S."/>
            <person name="Stevenson B.S."/>
            <person name="Bojanowski C.L."/>
            <person name="Crookes-Goodson W.J."/>
        </authorList>
    </citation>
    <scope>NUCLEOTIDE SEQUENCE [LARGE SCALE GENOMIC DNA]</scope>
    <source>
        <strain evidence="10 11">D216</strain>
    </source>
</reference>
<dbReference type="PANTHER" id="PTHR48022:SF77">
    <property type="entry name" value="MAJOR FACILITATOR SUPERFAMILY (MFS) PROFILE DOMAIN-CONTAINING PROTEIN"/>
    <property type="match status" value="1"/>
</dbReference>
<feature type="transmembrane region" description="Helical" evidence="8">
    <location>
        <begin position="440"/>
        <end position="459"/>
    </location>
</feature>
<protein>
    <recommendedName>
        <fullName evidence="9">Major facilitator superfamily (MFS) profile domain-containing protein</fullName>
    </recommendedName>
</protein>
<dbReference type="InterPro" id="IPR050360">
    <property type="entry name" value="MFS_Sugar_Transporters"/>
</dbReference>
<proteinExistence type="inferred from homology"/>
<dbReference type="AlphaFoldDB" id="A0A507AG64"/>
<dbReference type="Proteomes" id="UP000319257">
    <property type="component" value="Unassembled WGS sequence"/>
</dbReference>
<dbReference type="InterPro" id="IPR021858">
    <property type="entry name" value="Fun_TF"/>
</dbReference>
<dbReference type="SUPFAM" id="SSF103473">
    <property type="entry name" value="MFS general substrate transporter"/>
    <property type="match status" value="1"/>
</dbReference>
<name>A0A507AG64_9PEZI</name>
<dbReference type="Pfam" id="PF00083">
    <property type="entry name" value="Sugar_tr"/>
    <property type="match status" value="1"/>
</dbReference>
<dbReference type="InParanoid" id="A0A507AG64"/>
<dbReference type="GeneID" id="41978065"/>
<feature type="transmembrane region" description="Helical" evidence="8">
    <location>
        <begin position="405"/>
        <end position="428"/>
    </location>
</feature>
<evidence type="ECO:0000256" key="6">
    <source>
        <dbReference type="ARBA" id="ARBA00023242"/>
    </source>
</evidence>
<evidence type="ECO:0000256" key="3">
    <source>
        <dbReference type="ARBA" id="ARBA00022692"/>
    </source>
</evidence>
<feature type="transmembrane region" description="Helical" evidence="8">
    <location>
        <begin position="369"/>
        <end position="393"/>
    </location>
</feature>
<sequence>MAGGIFQGNRVIGAFNGRLFFSCFVIMLSQINFGMDTSAFNNTQAMTPFERKFGVYQPALKRIAIEPYFLSLLNSLPTIGQVSGLLLGSFVCRRFGRRMSFFTMCFFAWIAAILLITAQAKEQVLVGRMLNFVYVGMELASVPVTQSELAPAAVRGFVVGTYQLGIMVGGLIMALICLGTSKIPNENSYRIPFGTLFIIPTILFTGTFWIPESPRWLLLKGRDKQARHNLQLLRQGAFTDEQIEEEFQILKGTLELTAETGSFKEIWQGTNLKRTLIVLGTNFFLQATGQVFGSKYGTVFLKDIGAIDPFVMSTVNTVCAIAAVLLCMGINDKVGRKSLMMIGTCIQGGALVAMGGLGSVANPSREYKIGITAMTVVLNAAYCFGWAPLSHVITAEIPTTRLRDITYATGSVVNIAVAFSITFSLPYLLYAPYAALGPKVGFIFGSFALLAIFFAWFCIPETGGLTLEELDYLFLQDVPVRKFSSYKHGQVLPSEIAETSAKEPQALQMMPTQSDLFFSRAATRAAIGGDPAPGSMPRHWVRQDITAEPTDDVSSASRRHLSESSYETTSGSGDSSSPDEEGQPKYNLWHLSGHADGLTQLPIEPTKQNVVLVQTFSQVLNHFKGSFDGVPDADNPFLLHYVPWCVQSPLLVHSSLYIAARSLVERNYVDERTTTQLKGFAIRRLNEHLRSADCTNDEAIGAVVQFTSIEIFFGNLGVMQTHLKGLREMVRLRGGLPNRGVGELVSKVALVDDCLISLAYETPPVLQQSADCGHGLDSGRAEATKVSFSSPFIVPLVPFRDCCHLLGLHPFTASILDDVSFLVDTVNRLSDNPSAEELRKTAMTAAFVHDRIARLPTSDPATHEDRAAGDKGEHARGSEASDSPTPHSLLPEYPEFESASKGRKRKSGNCRVVIPDDIPDSPSPTDDALYTAVRQAALVYARAIGSHQPLSSTCSADEALSILMATWRVPLARWRGIVGIFIFIMASIAPTVTHHSGATASSGAKEDADASRIDFGPHAGFVKSILQIGLMQMSLESWSTCKDTMKRALRLQSWLTERTGQSQGE</sequence>
<feature type="compositionally biased region" description="Basic and acidic residues" evidence="7">
    <location>
        <begin position="861"/>
        <end position="879"/>
    </location>
</feature>
<evidence type="ECO:0000256" key="7">
    <source>
        <dbReference type="SAM" id="MobiDB-lite"/>
    </source>
</evidence>
<feature type="transmembrane region" description="Helical" evidence="8">
    <location>
        <begin position="191"/>
        <end position="210"/>
    </location>
</feature>
<accession>A0A507AG64</accession>
<dbReference type="InterPro" id="IPR020846">
    <property type="entry name" value="MFS_dom"/>
</dbReference>
<evidence type="ECO:0000259" key="9">
    <source>
        <dbReference type="PROSITE" id="PS50850"/>
    </source>
</evidence>
<evidence type="ECO:0000256" key="2">
    <source>
        <dbReference type="ARBA" id="ARBA00010992"/>
    </source>
</evidence>
<keyword evidence="6" id="KW-0539">Nucleus</keyword>
<feature type="transmembrane region" description="Helical" evidence="8">
    <location>
        <begin position="974"/>
        <end position="992"/>
    </location>
</feature>
<evidence type="ECO:0000313" key="10">
    <source>
        <dbReference type="EMBL" id="TPX07722.1"/>
    </source>
</evidence>
<feature type="transmembrane region" description="Helical" evidence="8">
    <location>
        <begin position="68"/>
        <end position="87"/>
    </location>
</feature>
<feature type="compositionally biased region" description="Low complexity" evidence="7">
    <location>
        <begin position="563"/>
        <end position="576"/>
    </location>
</feature>
<feature type="region of interest" description="Disordered" evidence="7">
    <location>
        <begin position="547"/>
        <end position="589"/>
    </location>
</feature>
<organism evidence="10 11">
    <name type="scientific">Thyridium curvatum</name>
    <dbReference type="NCBI Taxonomy" id="1093900"/>
    <lineage>
        <taxon>Eukaryota</taxon>
        <taxon>Fungi</taxon>
        <taxon>Dikarya</taxon>
        <taxon>Ascomycota</taxon>
        <taxon>Pezizomycotina</taxon>
        <taxon>Sordariomycetes</taxon>
        <taxon>Sordariomycetidae</taxon>
        <taxon>Thyridiales</taxon>
        <taxon>Thyridiaceae</taxon>
        <taxon>Thyridium</taxon>
    </lineage>
</organism>
<keyword evidence="11" id="KW-1185">Reference proteome</keyword>
<feature type="transmembrane region" description="Helical" evidence="8">
    <location>
        <begin position="99"/>
        <end position="120"/>
    </location>
</feature>
<evidence type="ECO:0000313" key="11">
    <source>
        <dbReference type="Proteomes" id="UP000319257"/>
    </source>
</evidence>
<comment type="similarity">
    <text evidence="2">Belongs to the major facilitator superfamily. Sugar transporter (TC 2.A.1.1) family.</text>
</comment>
<comment type="caution">
    <text evidence="10">The sequence shown here is derived from an EMBL/GenBank/DDBJ whole genome shotgun (WGS) entry which is preliminary data.</text>
</comment>
<evidence type="ECO:0000256" key="8">
    <source>
        <dbReference type="SAM" id="Phobius"/>
    </source>
</evidence>
<dbReference type="GO" id="GO:0005351">
    <property type="term" value="F:carbohydrate:proton symporter activity"/>
    <property type="evidence" value="ECO:0007669"/>
    <property type="project" value="TreeGrafter"/>
</dbReference>
<dbReference type="InterPro" id="IPR036259">
    <property type="entry name" value="MFS_trans_sf"/>
</dbReference>
<feature type="domain" description="Major facilitator superfamily (MFS) profile" evidence="9">
    <location>
        <begin position="22"/>
        <end position="463"/>
    </location>
</feature>
<keyword evidence="5 8" id="KW-0472">Membrane</keyword>
<dbReference type="InterPro" id="IPR005828">
    <property type="entry name" value="MFS_sugar_transport-like"/>
</dbReference>
<gene>
    <name evidence="10" type="ORF">E0L32_010618</name>
</gene>
<feature type="transmembrane region" description="Helical" evidence="8">
    <location>
        <begin position="157"/>
        <end position="179"/>
    </location>
</feature>
<feature type="transmembrane region" description="Helical" evidence="8">
    <location>
        <begin position="12"/>
        <end position="31"/>
    </location>
</feature>
<dbReference type="PROSITE" id="PS50850">
    <property type="entry name" value="MFS"/>
    <property type="match status" value="1"/>
</dbReference>
<feature type="region of interest" description="Disordered" evidence="7">
    <location>
        <begin position="853"/>
        <end position="926"/>
    </location>
</feature>
<feature type="transmembrane region" description="Helical" evidence="8">
    <location>
        <begin position="338"/>
        <end position="357"/>
    </location>
</feature>
<keyword evidence="4 8" id="KW-1133">Transmembrane helix</keyword>
<feature type="transmembrane region" description="Helical" evidence="8">
    <location>
        <begin position="310"/>
        <end position="331"/>
    </location>
</feature>
<dbReference type="FunFam" id="1.20.1250.20:FF:000078">
    <property type="entry name" value="MFS maltose transporter, putative"/>
    <property type="match status" value="1"/>
</dbReference>
<dbReference type="OrthoDB" id="415825at2759"/>
<dbReference type="GO" id="GO:0016020">
    <property type="term" value="C:membrane"/>
    <property type="evidence" value="ECO:0007669"/>
    <property type="project" value="UniProtKB-SubCell"/>
</dbReference>
<comment type="subcellular location">
    <subcellularLocation>
        <location evidence="1">Membrane</location>
        <topology evidence="1">Multi-pass membrane protein</topology>
    </subcellularLocation>
</comment>
<dbReference type="Gene3D" id="1.20.1250.20">
    <property type="entry name" value="MFS general substrate transporter like domains"/>
    <property type="match status" value="1"/>
</dbReference>
<dbReference type="EMBL" id="SKBQ01000087">
    <property type="protein sequence ID" value="TPX07722.1"/>
    <property type="molecule type" value="Genomic_DNA"/>
</dbReference>